<dbReference type="SUPFAM" id="SSF109604">
    <property type="entry name" value="HD-domain/PDEase-like"/>
    <property type="match status" value="1"/>
</dbReference>
<dbReference type="CDD" id="cd00077">
    <property type="entry name" value="HDc"/>
    <property type="match status" value="1"/>
</dbReference>
<reference evidence="2 3" key="1">
    <citation type="submission" date="2016-07" db="EMBL/GenBank/DDBJ databases">
        <title>Pervasive Adenine N6-methylation of Active Genes in Fungi.</title>
        <authorList>
            <consortium name="DOE Joint Genome Institute"/>
            <person name="Mondo S.J."/>
            <person name="Dannebaum R.O."/>
            <person name="Kuo R.C."/>
            <person name="Labutti K."/>
            <person name="Haridas S."/>
            <person name="Kuo A."/>
            <person name="Salamov A."/>
            <person name="Ahrendt S.R."/>
            <person name="Lipzen A."/>
            <person name="Sullivan W."/>
            <person name="Andreopoulos W.B."/>
            <person name="Clum A."/>
            <person name="Lindquist E."/>
            <person name="Daum C."/>
            <person name="Ramamoorthy G.K."/>
            <person name="Gryganskyi A."/>
            <person name="Culley D."/>
            <person name="Magnuson J.K."/>
            <person name="James T.Y."/>
            <person name="O'Malley M.A."/>
            <person name="Stajich J.E."/>
            <person name="Spatafora J.W."/>
            <person name="Visel A."/>
            <person name="Grigoriev I.V."/>
        </authorList>
    </citation>
    <scope>NUCLEOTIDE SEQUENCE [LARGE SCALE GENOMIC DNA]</scope>
    <source>
        <strain evidence="2 3">68-887.2</strain>
    </source>
</reference>
<dbReference type="PANTHER" id="PTHR40202:SF1">
    <property type="entry name" value="HD DOMAIN-CONTAINING PROTEIN"/>
    <property type="match status" value="1"/>
</dbReference>
<dbReference type="AlphaFoldDB" id="A0A1Y2B3B6"/>
<name>A0A1Y2B3B6_9TREE</name>
<accession>A0A1Y2B3B6</accession>
<evidence type="ECO:0000313" key="3">
    <source>
        <dbReference type="Proteomes" id="UP000193986"/>
    </source>
</evidence>
<gene>
    <name evidence="2" type="ORF">BCR39DRAFT_532323</name>
</gene>
<proteinExistence type="predicted"/>
<feature type="domain" description="HD" evidence="1">
    <location>
        <begin position="316"/>
        <end position="394"/>
    </location>
</feature>
<dbReference type="OrthoDB" id="445007at2759"/>
<protein>
    <recommendedName>
        <fullName evidence="1">HD domain-containing protein</fullName>
    </recommendedName>
</protein>
<dbReference type="Proteomes" id="UP000193986">
    <property type="component" value="Unassembled WGS sequence"/>
</dbReference>
<dbReference type="InParanoid" id="A0A1Y2B3B6"/>
<sequence>MIQIPDYNVPYALSPEQIKSFHEDGFLMLPDVLKPDQVKDMQAWSAEVKGWPNRLGQHMHYEEVRADGTTGLCRTENYVNYHKGFNDLFRGERLTGLLSELMGQRAVLFKEKINYKEAGGSGGFDAHIDASAYNHAGANKHQTFLMAVNDMDMSNGCLEVVPGSHKLTIPLAPNRCIDPTWEAKQTWVPVPMPAGAMLLFGSYLAHRSGANSSPKPRAAIYATYNGISEGDNHDSYYVHRRKLWPPTSERVPGEKYSEGAMIYAYGSPMSGGKESIAETLSSGNKKQTITSTVTDLFHLLEAQGQEGYIGEAISQLEHSLQAAEAARQSGADDATVTASLLHDIGQFLPHANAKEMMHNGESVGRKSHEVVGEVYLRKLGFPEKVCQLVGAHVVAKRYLTATEPGYLEALSSASKASLKYQGGPFSSQQVEEFLQDPLHKEKIALRQWDDQAKRTDIKAPGLQTFRPIVERALDG</sequence>
<comment type="caution">
    <text evidence="2">The sequence shown here is derived from an EMBL/GenBank/DDBJ whole genome shotgun (WGS) entry which is preliminary data.</text>
</comment>
<dbReference type="Gene3D" id="1.10.3210.10">
    <property type="entry name" value="Hypothetical protein af1432"/>
    <property type="match status" value="1"/>
</dbReference>
<dbReference type="PANTHER" id="PTHR40202">
    <property type="match status" value="1"/>
</dbReference>
<dbReference type="InterPro" id="IPR003607">
    <property type="entry name" value="HD/PDEase_dom"/>
</dbReference>
<dbReference type="InterPro" id="IPR006674">
    <property type="entry name" value="HD_domain"/>
</dbReference>
<dbReference type="InterPro" id="IPR052567">
    <property type="entry name" value="OP_Dioxygenase"/>
</dbReference>
<dbReference type="STRING" id="71784.A0A1Y2B3B6"/>
<keyword evidence="3" id="KW-1185">Reference proteome</keyword>
<dbReference type="SUPFAM" id="SSF51197">
    <property type="entry name" value="Clavaminate synthase-like"/>
    <property type="match status" value="1"/>
</dbReference>
<dbReference type="NCBIfam" id="TIGR00277">
    <property type="entry name" value="HDIG"/>
    <property type="match status" value="1"/>
</dbReference>
<evidence type="ECO:0000259" key="1">
    <source>
        <dbReference type="Pfam" id="PF01966"/>
    </source>
</evidence>
<organism evidence="2 3">
    <name type="scientific">Naematelia encephala</name>
    <dbReference type="NCBI Taxonomy" id="71784"/>
    <lineage>
        <taxon>Eukaryota</taxon>
        <taxon>Fungi</taxon>
        <taxon>Dikarya</taxon>
        <taxon>Basidiomycota</taxon>
        <taxon>Agaricomycotina</taxon>
        <taxon>Tremellomycetes</taxon>
        <taxon>Tremellales</taxon>
        <taxon>Naemateliaceae</taxon>
        <taxon>Naematelia</taxon>
    </lineage>
</organism>
<dbReference type="Pfam" id="PF05721">
    <property type="entry name" value="PhyH"/>
    <property type="match status" value="1"/>
</dbReference>
<dbReference type="Pfam" id="PF01966">
    <property type="entry name" value="HD"/>
    <property type="match status" value="1"/>
</dbReference>
<dbReference type="InterPro" id="IPR006675">
    <property type="entry name" value="HDIG_dom"/>
</dbReference>
<dbReference type="Gene3D" id="2.60.120.620">
    <property type="entry name" value="q2cbj1_9rhob like domain"/>
    <property type="match status" value="1"/>
</dbReference>
<dbReference type="EMBL" id="MCFC01000026">
    <property type="protein sequence ID" value="ORY29323.1"/>
    <property type="molecule type" value="Genomic_DNA"/>
</dbReference>
<evidence type="ECO:0000313" key="2">
    <source>
        <dbReference type="EMBL" id="ORY29323.1"/>
    </source>
</evidence>
<dbReference type="InterPro" id="IPR008775">
    <property type="entry name" value="Phytyl_CoA_dOase-like"/>
</dbReference>